<dbReference type="AlphaFoldDB" id="A0A655AT68"/>
<evidence type="ECO:0000256" key="1">
    <source>
        <dbReference type="SAM" id="MobiDB-lite"/>
    </source>
</evidence>
<feature type="region of interest" description="Disordered" evidence="1">
    <location>
        <begin position="85"/>
        <end position="111"/>
    </location>
</feature>
<proteinExistence type="predicted"/>
<organism evidence="2 3">
    <name type="scientific">Mycobacterium tuberculosis</name>
    <dbReference type="NCBI Taxonomy" id="1773"/>
    <lineage>
        <taxon>Bacteria</taxon>
        <taxon>Bacillati</taxon>
        <taxon>Actinomycetota</taxon>
        <taxon>Actinomycetes</taxon>
        <taxon>Mycobacteriales</taxon>
        <taxon>Mycobacteriaceae</taxon>
        <taxon>Mycobacterium</taxon>
        <taxon>Mycobacterium tuberculosis complex</taxon>
    </lineage>
</organism>
<dbReference type="Proteomes" id="UP000049023">
    <property type="component" value="Unassembled WGS sequence"/>
</dbReference>
<gene>
    <name evidence="2" type="ORF">ERS027661_04628</name>
</gene>
<protein>
    <submittedName>
        <fullName evidence="2">Uncharacterized protein</fullName>
    </submittedName>
</protein>
<reference evidence="2 3" key="1">
    <citation type="submission" date="2015-03" db="EMBL/GenBank/DDBJ databases">
        <authorList>
            <consortium name="Pathogen Informatics"/>
        </authorList>
    </citation>
    <scope>NUCLEOTIDE SEQUENCE [LARGE SCALE GENOMIC DNA]</scope>
    <source>
        <strain evidence="2 3">Bir 187</strain>
    </source>
</reference>
<name>A0A655AT68_MYCTX</name>
<sequence length="111" mass="11415">MPAPPSTARTGANVSPVTRPAQINSHRAALSSASVRPSWVNWRKKYAPPVPRLAKIARWASVKSISAGSASVMGAESAGCRAIQPSLPEIDPAPDQVTSPLASSSSSIAGE</sequence>
<evidence type="ECO:0000313" key="3">
    <source>
        <dbReference type="Proteomes" id="UP000049023"/>
    </source>
</evidence>
<dbReference type="EMBL" id="CNFU01001690">
    <property type="protein sequence ID" value="CKT66571.1"/>
    <property type="molecule type" value="Genomic_DNA"/>
</dbReference>
<accession>A0A655AT68</accession>
<evidence type="ECO:0000313" key="2">
    <source>
        <dbReference type="EMBL" id="CKT66571.1"/>
    </source>
</evidence>
<feature type="compositionally biased region" description="Polar residues" evidence="1">
    <location>
        <begin position="7"/>
        <end position="23"/>
    </location>
</feature>
<feature type="region of interest" description="Disordered" evidence="1">
    <location>
        <begin position="1"/>
        <end position="23"/>
    </location>
</feature>